<dbReference type="AlphaFoldDB" id="A0A9P6APE7"/>
<keyword evidence="3" id="KW-1185">Reference proteome</keyword>
<evidence type="ECO:0000313" key="2">
    <source>
        <dbReference type="EMBL" id="KAF9509614.1"/>
    </source>
</evidence>
<reference evidence="2" key="1">
    <citation type="journal article" date="2020" name="Nat. Commun.">
        <title>Large-scale genome sequencing of mycorrhizal fungi provides insights into the early evolution of symbiotic traits.</title>
        <authorList>
            <person name="Miyauchi S."/>
            <person name="Kiss E."/>
            <person name="Kuo A."/>
            <person name="Drula E."/>
            <person name="Kohler A."/>
            <person name="Sanchez-Garcia M."/>
            <person name="Morin E."/>
            <person name="Andreopoulos B."/>
            <person name="Barry K.W."/>
            <person name="Bonito G."/>
            <person name="Buee M."/>
            <person name="Carver A."/>
            <person name="Chen C."/>
            <person name="Cichocki N."/>
            <person name="Clum A."/>
            <person name="Culley D."/>
            <person name="Crous P.W."/>
            <person name="Fauchery L."/>
            <person name="Girlanda M."/>
            <person name="Hayes R.D."/>
            <person name="Keri Z."/>
            <person name="LaButti K."/>
            <person name="Lipzen A."/>
            <person name="Lombard V."/>
            <person name="Magnuson J."/>
            <person name="Maillard F."/>
            <person name="Murat C."/>
            <person name="Nolan M."/>
            <person name="Ohm R.A."/>
            <person name="Pangilinan J."/>
            <person name="Pereira M.F."/>
            <person name="Perotto S."/>
            <person name="Peter M."/>
            <person name="Pfister S."/>
            <person name="Riley R."/>
            <person name="Sitrit Y."/>
            <person name="Stielow J.B."/>
            <person name="Szollosi G."/>
            <person name="Zifcakova L."/>
            <person name="Stursova M."/>
            <person name="Spatafora J.W."/>
            <person name="Tedersoo L."/>
            <person name="Vaario L.M."/>
            <person name="Yamada A."/>
            <person name="Yan M."/>
            <person name="Wang P."/>
            <person name="Xu J."/>
            <person name="Bruns T."/>
            <person name="Baldrian P."/>
            <person name="Vilgalys R."/>
            <person name="Dunand C."/>
            <person name="Henrissat B."/>
            <person name="Grigoriev I.V."/>
            <person name="Hibbett D."/>
            <person name="Nagy L.G."/>
            <person name="Martin F.M."/>
        </authorList>
    </citation>
    <scope>NUCLEOTIDE SEQUENCE</scope>
    <source>
        <strain evidence="2">UP504</strain>
    </source>
</reference>
<dbReference type="OrthoDB" id="3210666at2759"/>
<gene>
    <name evidence="2" type="ORF">BS47DRAFT_1348992</name>
</gene>
<evidence type="ECO:0000313" key="3">
    <source>
        <dbReference type="Proteomes" id="UP000886523"/>
    </source>
</evidence>
<organism evidence="2 3">
    <name type="scientific">Hydnum rufescens UP504</name>
    <dbReference type="NCBI Taxonomy" id="1448309"/>
    <lineage>
        <taxon>Eukaryota</taxon>
        <taxon>Fungi</taxon>
        <taxon>Dikarya</taxon>
        <taxon>Basidiomycota</taxon>
        <taxon>Agaricomycotina</taxon>
        <taxon>Agaricomycetes</taxon>
        <taxon>Cantharellales</taxon>
        <taxon>Hydnaceae</taxon>
        <taxon>Hydnum</taxon>
    </lineage>
</organism>
<name>A0A9P6APE7_9AGAM</name>
<feature type="compositionally biased region" description="Polar residues" evidence="1">
    <location>
        <begin position="186"/>
        <end position="217"/>
    </location>
</feature>
<proteinExistence type="predicted"/>
<feature type="region of interest" description="Disordered" evidence="1">
    <location>
        <begin position="173"/>
        <end position="217"/>
    </location>
</feature>
<protein>
    <submittedName>
        <fullName evidence="2">Uncharacterized protein</fullName>
    </submittedName>
</protein>
<dbReference type="EMBL" id="MU129032">
    <property type="protein sequence ID" value="KAF9509614.1"/>
    <property type="molecule type" value="Genomic_DNA"/>
</dbReference>
<evidence type="ECO:0000256" key="1">
    <source>
        <dbReference type="SAM" id="MobiDB-lite"/>
    </source>
</evidence>
<comment type="caution">
    <text evidence="2">The sequence shown here is derived from an EMBL/GenBank/DDBJ whole genome shotgun (WGS) entry which is preliminary data.</text>
</comment>
<feature type="region of interest" description="Disordered" evidence="1">
    <location>
        <begin position="261"/>
        <end position="280"/>
    </location>
</feature>
<accession>A0A9P6APE7</accession>
<sequence>MVIFRHRLFTDEHFWIGKDPDFNLPWNGSVLAIPSHVQRREHIHPAVIQGVPITFIAKLSESVGVHEYLISLEYDIGGTSHELSASDIDARITCHLSEVSFVIYTIPAKPTATGSTHRLFFWIRTHGVCQRLWKTDTFHVTGLTLPNDFRTDNLILATPDMRNPIQVEMIQEDEPTTAMPVEIQPPLSTRSNNPFTALSRSASPAASTLPPNSSTSLYSTEKSIYAHEQGEKVPTFNQESRNHARPLDPINVSMVLTTSGAVPEADDDPVPSYQASSNHSYRPSLWAHSTHSFPGCGGCHAS</sequence>
<dbReference type="Proteomes" id="UP000886523">
    <property type="component" value="Unassembled WGS sequence"/>
</dbReference>